<evidence type="ECO:0000313" key="2">
    <source>
        <dbReference type="EMBL" id="GFO36377.1"/>
    </source>
</evidence>
<evidence type="ECO:0000313" key="3">
    <source>
        <dbReference type="Proteomes" id="UP000735302"/>
    </source>
</evidence>
<organism evidence="2 3">
    <name type="scientific">Plakobranchus ocellatus</name>
    <dbReference type="NCBI Taxonomy" id="259542"/>
    <lineage>
        <taxon>Eukaryota</taxon>
        <taxon>Metazoa</taxon>
        <taxon>Spiralia</taxon>
        <taxon>Lophotrochozoa</taxon>
        <taxon>Mollusca</taxon>
        <taxon>Gastropoda</taxon>
        <taxon>Heterobranchia</taxon>
        <taxon>Euthyneura</taxon>
        <taxon>Panpulmonata</taxon>
        <taxon>Sacoglossa</taxon>
        <taxon>Placobranchoidea</taxon>
        <taxon>Plakobranchidae</taxon>
        <taxon>Plakobranchus</taxon>
    </lineage>
</organism>
<proteinExistence type="predicted"/>
<protein>
    <submittedName>
        <fullName evidence="2">Uncharacterized protein</fullName>
    </submittedName>
</protein>
<feature type="compositionally biased region" description="Basic and acidic residues" evidence="1">
    <location>
        <begin position="14"/>
        <end position="25"/>
    </location>
</feature>
<comment type="caution">
    <text evidence="2">The sequence shown here is derived from an EMBL/GenBank/DDBJ whole genome shotgun (WGS) entry which is preliminary data.</text>
</comment>
<feature type="region of interest" description="Disordered" evidence="1">
    <location>
        <begin position="1"/>
        <end position="45"/>
    </location>
</feature>
<accession>A0AAV4CWT4</accession>
<reference evidence="2 3" key="1">
    <citation type="journal article" date="2021" name="Elife">
        <title>Chloroplast acquisition without the gene transfer in kleptoplastic sea slugs, Plakobranchus ocellatus.</title>
        <authorList>
            <person name="Maeda T."/>
            <person name="Takahashi S."/>
            <person name="Yoshida T."/>
            <person name="Shimamura S."/>
            <person name="Takaki Y."/>
            <person name="Nagai Y."/>
            <person name="Toyoda A."/>
            <person name="Suzuki Y."/>
            <person name="Arimoto A."/>
            <person name="Ishii H."/>
            <person name="Satoh N."/>
            <person name="Nishiyama T."/>
            <person name="Hasebe M."/>
            <person name="Maruyama T."/>
            <person name="Minagawa J."/>
            <person name="Obokata J."/>
            <person name="Shigenobu S."/>
        </authorList>
    </citation>
    <scope>NUCLEOTIDE SEQUENCE [LARGE SCALE GENOMIC DNA]</scope>
</reference>
<dbReference type="EMBL" id="BLXT01007055">
    <property type="protein sequence ID" value="GFO36377.1"/>
    <property type="molecule type" value="Genomic_DNA"/>
</dbReference>
<dbReference type="AlphaFoldDB" id="A0AAV4CWT4"/>
<keyword evidence="3" id="KW-1185">Reference proteome</keyword>
<name>A0AAV4CWT4_9GAST</name>
<evidence type="ECO:0000256" key="1">
    <source>
        <dbReference type="SAM" id="MobiDB-lite"/>
    </source>
</evidence>
<dbReference type="Proteomes" id="UP000735302">
    <property type="component" value="Unassembled WGS sequence"/>
</dbReference>
<sequence>MDEAYNNPPNPESRPPRAEKKDAQRRAKLSLSPTLFTQDGGAGGCQQTSRLCLQTTANDLIGNPRSVVRCGRGCLSAQLVCRQHDSQTGH</sequence>
<gene>
    <name evidence="2" type="ORF">PoB_006288200</name>
</gene>